<keyword evidence="10" id="KW-0862">Zinc</keyword>
<name>A0AAN8X6S1_HALRR</name>
<feature type="compositionally biased region" description="Polar residues" evidence="18">
    <location>
        <begin position="603"/>
        <end position="624"/>
    </location>
</feature>
<organism evidence="20 21">
    <name type="scientific">Halocaridina rubra</name>
    <name type="common">Hawaiian red shrimp</name>
    <dbReference type="NCBI Taxonomy" id="373956"/>
    <lineage>
        <taxon>Eukaryota</taxon>
        <taxon>Metazoa</taxon>
        <taxon>Ecdysozoa</taxon>
        <taxon>Arthropoda</taxon>
        <taxon>Crustacea</taxon>
        <taxon>Multicrustacea</taxon>
        <taxon>Malacostraca</taxon>
        <taxon>Eumalacostraca</taxon>
        <taxon>Eucarida</taxon>
        <taxon>Decapoda</taxon>
        <taxon>Pleocyemata</taxon>
        <taxon>Caridea</taxon>
        <taxon>Atyoidea</taxon>
        <taxon>Atyidae</taxon>
        <taxon>Halocaridina</taxon>
    </lineage>
</organism>
<dbReference type="InterPro" id="IPR011856">
    <property type="entry name" value="tRNA_endonuc-like_dom_sf"/>
</dbReference>
<evidence type="ECO:0000256" key="8">
    <source>
        <dbReference type="ARBA" id="ARBA00022771"/>
    </source>
</evidence>
<evidence type="ECO:0000256" key="3">
    <source>
        <dbReference type="ARBA" id="ARBA00005533"/>
    </source>
</evidence>
<protein>
    <recommendedName>
        <fullName evidence="17">Fanconi-associated nuclease</fullName>
        <ecNumber evidence="17">3.1.4.1</ecNumber>
    </recommendedName>
</protein>
<dbReference type="GO" id="GO:0008409">
    <property type="term" value="F:5'-3' exonuclease activity"/>
    <property type="evidence" value="ECO:0007669"/>
    <property type="project" value="TreeGrafter"/>
</dbReference>
<evidence type="ECO:0000256" key="18">
    <source>
        <dbReference type="SAM" id="MobiDB-lite"/>
    </source>
</evidence>
<feature type="region of interest" description="Disordered" evidence="18">
    <location>
        <begin position="305"/>
        <end position="396"/>
    </location>
</feature>
<dbReference type="EC" id="3.1.4.1" evidence="17"/>
<keyword evidence="12 17" id="KW-0460">Magnesium</keyword>
<evidence type="ECO:0000256" key="11">
    <source>
        <dbReference type="ARBA" id="ARBA00022839"/>
    </source>
</evidence>
<evidence type="ECO:0000313" key="20">
    <source>
        <dbReference type="EMBL" id="KAK7073069.1"/>
    </source>
</evidence>
<sequence>MKSSKKIAGAVDPNHKSIHNIDKGQSETGTSPLVQKTLIDFFKEPAQKFPTIIKIRCPGCNLEIPENRVNWHLDQDCKSRTINKRPKDVNLVKRKKILKSVKTKIAKNERKKIMLSDDESGDNEDHELHDSDDDITLIENDSNTPYISSDMVEVTLFDMDEEPIRSTPPKTLASSTSTSKGVTDSSSTKLNESISSPWFSPKSKHLSVSPSCKKRSEKVVNYEIPCTSNSSSIEMLKTDWSSPECTPIKKEELASQNFKESISDLSSTRTEGNCVYLPSLGANNRLSSEKVSEEINRELSSLVLKGGGNVASPVNSESEKRSSLDDTPGKSSAAGIPHGDTSKNSDSESDDFDTNSLEFRTPKKIPRNRFQNSPRIPVSNKDVSDDIGGKRGDKHEVSLKDDYGEKLNINVCVRSPVSHEPNKGCKSDLDCSMCTCKENECKCDFPKKELQYDSAIHTCIVNNDRCRFIKRQSDEDFDVSVKNMPHVPKESGHCMLQVSDSANEETSFHTVNTTRYSCCSDSDSYSTPLQSPILVSPTRSPSPLIDSVTKIDEDSSILSVKTKEEMSYDGHVRKLFHSSNEEREIPRKKSQCSVKSVSHERVVSSNLPESESSIESGHSYQQQEDSSHPFKTTKMIPRPKVRTPHKINQSLKVSALLQNSPQKSSFAFTNKKKLTSPEKAFSSSQSSAGARDVDPPFEKYDKAIFRGHKGYYLENFLMILETVMNEPSDLNLFNDEDLSVVNTFNELSLQAKKLYVRLFQRKVKWNKVSKIEYRDICDQEDTSLYVNELSYASYLHTEGELNNLEEVLQLLSAEDLKKLCMSLKISPSGTKENMTKLIIKNTKKQRTITSESSVKCVVLERAKEILGRCCVINKAVKQIFMRILMLYGLPRYDEEDDTGQSTQLTNLLLVNLGRMNFPKYEINRQHTIFRSREELIRFETCSQVLADVQECIENRKWEEALNFCDLAKSTYETLIQDEEQMKHELSLPSFLRRFTSISLLIYVMTCSVECLQRLKNYRKAVKQLKFLLSQKTHLQDYRGRWYDRLALNLNQHLKSPKVIEVLCEALRDPEVRKGHRLALSIRAERLAESKFKARADELFSLPLLRPMVPPKIIIEGRCLNGDSGYKRVFIRQDSDRHAGEGTVTVCSVEELALGYYNSKGYTEGLHREGTTVNSLFGIFFWDILYMPVDDVFRSPHQATPLDLDDSHFYLSRKHVIDERLSQISNWSESEVESEVEKIWNEHYGKVCLIAWDAFRNFNYLKGLVLSMKMSVLASICKRLAEDHRFTRSGFPDLVVWNPVTKKSRIVEVKGPNDRLSTKQILWLDYLVENGAEAEVCHVEAIGAKKMQLASPRKVSPRKRSPLKYPNNPDEKKRSSSSKKTYESNENKGVKRQRKRQDAVVEEPVKRKRRRQDGIAAEPVKNAKTKQTKSTEEGPANPRKRSTRITLERSESKRIEGKKKTTSDDDFVEQPSRKRKTKK</sequence>
<evidence type="ECO:0000256" key="9">
    <source>
        <dbReference type="ARBA" id="ARBA00022801"/>
    </source>
</evidence>
<dbReference type="Proteomes" id="UP001381693">
    <property type="component" value="Unassembled WGS sequence"/>
</dbReference>
<dbReference type="InterPro" id="IPR049132">
    <property type="entry name" value="FAN1-like_euk"/>
</dbReference>
<dbReference type="GO" id="GO:0008270">
    <property type="term" value="F:zinc ion binding"/>
    <property type="evidence" value="ECO:0007669"/>
    <property type="project" value="UniProtKB-KW"/>
</dbReference>
<feature type="compositionally biased region" description="Polar residues" evidence="18">
    <location>
        <begin position="168"/>
        <end position="198"/>
    </location>
</feature>
<evidence type="ECO:0000256" key="12">
    <source>
        <dbReference type="ARBA" id="ARBA00022842"/>
    </source>
</evidence>
<keyword evidence="11" id="KW-0269">Exonuclease</keyword>
<feature type="region of interest" description="Disordered" evidence="18">
    <location>
        <begin position="579"/>
        <end position="636"/>
    </location>
</feature>
<dbReference type="InterPro" id="IPR014883">
    <property type="entry name" value="VRR_NUC"/>
</dbReference>
<dbReference type="PANTHER" id="PTHR15749">
    <property type="entry name" value="FANCONI-ASSOCIATED NUCLEASE 1"/>
    <property type="match status" value="1"/>
</dbReference>
<feature type="region of interest" description="Disordered" evidence="18">
    <location>
        <begin position="1"/>
        <end position="29"/>
    </location>
</feature>
<feature type="compositionally biased region" description="Basic and acidic residues" evidence="18">
    <location>
        <begin position="317"/>
        <end position="328"/>
    </location>
</feature>
<keyword evidence="16 17" id="KW-0539">Nucleus</keyword>
<evidence type="ECO:0000256" key="14">
    <source>
        <dbReference type="ARBA" id="ARBA00023204"/>
    </source>
</evidence>
<evidence type="ECO:0000313" key="21">
    <source>
        <dbReference type="Proteomes" id="UP001381693"/>
    </source>
</evidence>
<evidence type="ECO:0000256" key="15">
    <source>
        <dbReference type="ARBA" id="ARBA00023211"/>
    </source>
</evidence>
<comment type="similarity">
    <text evidence="3 17">Belongs to the FAN1 family.</text>
</comment>
<evidence type="ECO:0000256" key="6">
    <source>
        <dbReference type="ARBA" id="ARBA00022759"/>
    </source>
</evidence>
<comment type="cofactor">
    <cofactor evidence="17">
        <name>Mg(2+)</name>
        <dbReference type="ChEBI" id="CHEBI:18420"/>
    </cofactor>
    <cofactor evidence="17">
        <name>Mn(2+)</name>
        <dbReference type="ChEBI" id="CHEBI:29035"/>
    </cofactor>
</comment>
<evidence type="ECO:0000256" key="16">
    <source>
        <dbReference type="ARBA" id="ARBA00023242"/>
    </source>
</evidence>
<keyword evidence="4 17" id="KW-0540">Nuclease</keyword>
<feature type="compositionally biased region" description="Basic and acidic residues" evidence="18">
    <location>
        <begin position="1395"/>
        <end position="1404"/>
    </location>
</feature>
<evidence type="ECO:0000256" key="10">
    <source>
        <dbReference type="ARBA" id="ARBA00022833"/>
    </source>
</evidence>
<dbReference type="GO" id="GO:0070336">
    <property type="term" value="F:flap-structured DNA binding"/>
    <property type="evidence" value="ECO:0007669"/>
    <property type="project" value="TreeGrafter"/>
</dbReference>
<evidence type="ECO:0000256" key="17">
    <source>
        <dbReference type="RuleBase" id="RU365033"/>
    </source>
</evidence>
<comment type="catalytic activity">
    <reaction evidence="1 17">
        <text>Hydrolytically removes 5'-nucleotides successively from the 3'-hydroxy termini of 3'-hydroxy-terminated oligonucleotides.</text>
        <dbReference type="EC" id="3.1.4.1"/>
    </reaction>
</comment>
<evidence type="ECO:0000256" key="4">
    <source>
        <dbReference type="ARBA" id="ARBA00022722"/>
    </source>
</evidence>
<keyword evidence="9 17" id="KW-0378">Hydrolase</keyword>
<dbReference type="EMBL" id="JAXCGZ010013261">
    <property type="protein sequence ID" value="KAK7073069.1"/>
    <property type="molecule type" value="Genomic_DNA"/>
</dbReference>
<dbReference type="PANTHER" id="PTHR15749:SF4">
    <property type="entry name" value="FANCONI-ASSOCIATED NUCLEASE 1"/>
    <property type="match status" value="1"/>
</dbReference>
<accession>A0AAN8X6S1</accession>
<keyword evidence="8" id="KW-0863">Zinc-finger</keyword>
<feature type="region of interest" description="Disordered" evidence="18">
    <location>
        <begin position="115"/>
        <end position="142"/>
    </location>
</feature>
<dbReference type="Gene3D" id="3.40.1350.10">
    <property type="match status" value="1"/>
</dbReference>
<comment type="caution">
    <text evidence="20">The sequence shown here is derived from an EMBL/GenBank/DDBJ whole genome shotgun (WGS) entry which is preliminary data.</text>
</comment>
<evidence type="ECO:0000259" key="19">
    <source>
        <dbReference type="SMART" id="SM00990"/>
    </source>
</evidence>
<dbReference type="FunFam" id="3.40.1350.10:FF:000004">
    <property type="entry name" value="Fanconi-associated nuclease"/>
    <property type="match status" value="1"/>
</dbReference>
<dbReference type="CDD" id="cd22326">
    <property type="entry name" value="FAN1-like"/>
    <property type="match status" value="1"/>
</dbReference>
<proteinExistence type="inferred from homology"/>
<feature type="compositionally biased region" description="Basic and acidic residues" evidence="18">
    <location>
        <begin position="13"/>
        <end position="25"/>
    </location>
</feature>
<evidence type="ECO:0000256" key="7">
    <source>
        <dbReference type="ARBA" id="ARBA00022763"/>
    </source>
</evidence>
<dbReference type="InterPro" id="IPR049126">
    <property type="entry name" value="FAN1-like_TPR"/>
</dbReference>
<dbReference type="GO" id="GO:0004528">
    <property type="term" value="F:phosphodiesterase I activity"/>
    <property type="evidence" value="ECO:0007669"/>
    <property type="project" value="UniProtKB-EC"/>
</dbReference>
<dbReference type="GO" id="GO:0036297">
    <property type="term" value="P:interstrand cross-link repair"/>
    <property type="evidence" value="ECO:0007669"/>
    <property type="project" value="InterPro"/>
</dbReference>
<feature type="compositionally biased region" description="Acidic residues" evidence="18">
    <location>
        <begin position="116"/>
        <end position="136"/>
    </location>
</feature>
<keyword evidence="15 17" id="KW-0464">Manganese</keyword>
<dbReference type="InterPro" id="IPR049125">
    <property type="entry name" value="FAN1-like_WH"/>
</dbReference>
<evidence type="ECO:0000256" key="5">
    <source>
        <dbReference type="ARBA" id="ARBA00022723"/>
    </source>
</evidence>
<gene>
    <name evidence="20" type="primary">FAN1</name>
    <name evidence="20" type="ORF">SK128_023837</name>
</gene>
<keyword evidence="5 17" id="KW-0479">Metal-binding</keyword>
<keyword evidence="13" id="KW-0175">Coiled coil</keyword>
<dbReference type="InterPro" id="IPR033315">
    <property type="entry name" value="Fan1-like"/>
</dbReference>
<dbReference type="Pfam" id="PF21315">
    <property type="entry name" value="FAN1_HTH"/>
    <property type="match status" value="1"/>
</dbReference>
<comment type="function">
    <text evidence="17">Nuclease required for the repair of DNA interstrand cross-links (ICL). Acts as a 5'-3' exonuclease that anchors at a cut end of DNA and cleaves DNA successively at every third nucleotide, allowing to excise an ICL from one strand through flanking incisions.</text>
</comment>
<dbReference type="GO" id="GO:0005634">
    <property type="term" value="C:nucleus"/>
    <property type="evidence" value="ECO:0007669"/>
    <property type="project" value="UniProtKB-SubCell"/>
</dbReference>
<feature type="region of interest" description="Disordered" evidence="18">
    <location>
        <begin position="1347"/>
        <end position="1478"/>
    </location>
</feature>
<evidence type="ECO:0000256" key="13">
    <source>
        <dbReference type="ARBA" id="ARBA00023054"/>
    </source>
</evidence>
<feature type="region of interest" description="Disordered" evidence="18">
    <location>
        <begin position="163"/>
        <end position="204"/>
    </location>
</feature>
<evidence type="ECO:0000256" key="2">
    <source>
        <dbReference type="ARBA" id="ARBA00004123"/>
    </source>
</evidence>
<dbReference type="GO" id="GO:0017108">
    <property type="term" value="F:5'-flap endonuclease activity"/>
    <property type="evidence" value="ECO:0007669"/>
    <property type="project" value="TreeGrafter"/>
</dbReference>
<feature type="compositionally biased region" description="Basic and acidic residues" evidence="18">
    <location>
        <begin position="1368"/>
        <end position="1388"/>
    </location>
</feature>
<feature type="compositionally biased region" description="Basic and acidic residues" evidence="18">
    <location>
        <begin position="382"/>
        <end position="396"/>
    </location>
</feature>
<feature type="compositionally biased region" description="Basic and acidic residues" evidence="18">
    <location>
        <begin position="1445"/>
        <end position="1462"/>
    </location>
</feature>
<keyword evidence="14 17" id="KW-0234">DNA repair</keyword>
<reference evidence="20 21" key="1">
    <citation type="submission" date="2023-11" db="EMBL/GenBank/DDBJ databases">
        <title>Halocaridina rubra genome assembly.</title>
        <authorList>
            <person name="Smith C."/>
        </authorList>
    </citation>
    <scope>NUCLEOTIDE SEQUENCE [LARGE SCALE GENOMIC DNA]</scope>
    <source>
        <strain evidence="20">EP-1</strain>
        <tissue evidence="20">Whole</tissue>
    </source>
</reference>
<evidence type="ECO:0000256" key="1">
    <source>
        <dbReference type="ARBA" id="ARBA00000983"/>
    </source>
</evidence>
<dbReference type="Pfam" id="PF08774">
    <property type="entry name" value="VRR_NUC"/>
    <property type="match status" value="1"/>
</dbReference>
<comment type="subcellular location">
    <subcellularLocation>
        <location evidence="2 17">Nucleus</location>
    </subcellularLocation>
</comment>
<keyword evidence="6" id="KW-0255">Endonuclease</keyword>
<dbReference type="Pfam" id="PF21170">
    <property type="entry name" value="FAN1_TPR"/>
    <property type="match status" value="1"/>
</dbReference>
<keyword evidence="21" id="KW-1185">Reference proteome</keyword>
<keyword evidence="7 17" id="KW-0227">DNA damage</keyword>
<feature type="domain" description="VRR-NUC" evidence="19">
    <location>
        <begin position="1226"/>
        <end position="1340"/>
    </location>
</feature>
<dbReference type="SMART" id="SM00990">
    <property type="entry name" value="VRR_NUC"/>
    <property type="match status" value="1"/>
</dbReference>